<dbReference type="EMBL" id="JAHEPS010000004">
    <property type="protein sequence ID" value="MBT1445068.1"/>
    <property type="molecule type" value="Genomic_DNA"/>
</dbReference>
<sequence length="237" mass="26924">MTRLSAVATSYSVSLLNRSKLTPVTSAELTEYCYYLLHVLNDLASLATKGKYFEMSRDWTGTDEEIQFVHNSYAWELLVRIWDYAENGISAHNFMPAAITDDFEHFFKLTSACEGVLYHDGSFSHESTEIMITPIKLALKYFARLKLDTEWDLDHEVGPCLSLYPSVHETHLTSVEYALLAGLSHIGAVRNETCKKENPLLTEKNGNNIIITIEESRKKLKNKRKFVPTPGVNYGYA</sequence>
<name>A0ABS5V3P6_9GAMM</name>
<organism evidence="1 2">
    <name type="scientific">Shewanella jiangmenensis</name>
    <dbReference type="NCBI Taxonomy" id="2837387"/>
    <lineage>
        <taxon>Bacteria</taxon>
        <taxon>Pseudomonadati</taxon>
        <taxon>Pseudomonadota</taxon>
        <taxon>Gammaproteobacteria</taxon>
        <taxon>Alteromonadales</taxon>
        <taxon>Shewanellaceae</taxon>
        <taxon>Shewanella</taxon>
    </lineage>
</organism>
<keyword evidence="2" id="KW-1185">Reference proteome</keyword>
<reference evidence="1 2" key="1">
    <citation type="submission" date="2021-05" db="EMBL/GenBank/DDBJ databases">
        <title>Shewanella sp. JM162201.</title>
        <authorList>
            <person name="Xu S."/>
            <person name="Li A."/>
        </authorList>
    </citation>
    <scope>NUCLEOTIDE SEQUENCE [LARGE SCALE GENOMIC DNA]</scope>
    <source>
        <strain evidence="1 2">JM162201</strain>
    </source>
</reference>
<evidence type="ECO:0000313" key="1">
    <source>
        <dbReference type="EMBL" id="MBT1445068.1"/>
    </source>
</evidence>
<dbReference type="RefSeq" id="WP_214507277.1">
    <property type="nucleotide sequence ID" value="NZ_JAHEPS010000004.1"/>
</dbReference>
<evidence type="ECO:0000313" key="2">
    <source>
        <dbReference type="Proteomes" id="UP001195903"/>
    </source>
</evidence>
<dbReference type="Proteomes" id="UP001195903">
    <property type="component" value="Unassembled WGS sequence"/>
</dbReference>
<accession>A0ABS5V3P6</accession>
<comment type="caution">
    <text evidence="1">The sequence shown here is derived from an EMBL/GenBank/DDBJ whole genome shotgun (WGS) entry which is preliminary data.</text>
</comment>
<proteinExistence type="predicted"/>
<protein>
    <submittedName>
        <fullName evidence="1">Uncharacterized protein</fullName>
    </submittedName>
</protein>
<gene>
    <name evidence="1" type="ORF">KJI95_11110</name>
</gene>